<sequence>MASNDAPRVIIPSSSAGTDNDSPHALELKIDEQTLMEYDDRDSAKAGLDSPDQRPAESGSPAGSPFVETSPHLGDATSRWPMIVEPLLSPRLLGTTTWGPVVEMVENAGRFSFLIVCPFLVRELGSGGNVRGPLDSMPLTRRHLVDRLSRISGRRESAASETAGKALQIIESIPEEHDINVADEGKLTFDHLDRHYPPGSTVYRRDDGGWRAYRVDRTERPGGPGTDLHVHAFYLDFDESGMRLVPHSALLVAPSYPSARKVGSLELVPGWYIQETSRGIVDHLSSRGKRYWLCGGKPRCFEYRGNAWPVPLGAQPPRVMVDYTTPSKHQTADRPNHVRRCAICVAEEAEFGPYPLVGRDHDSEICIRPGLVSEGDQEYRIEQDSTSLFRYCPAKTWAFSLTYRSWREVRVTDLHDVMYPDVSQTKLYVLPNVEELLESLLESYISEIKTAPLNLPRKPGGRNVLLQGNPGSGKTFIVEYLADKYKVPLYTVNCACLGTDPGVLETRLGEVLRSAANWGMVLLLDDVTLFLRDQDPSQSLLNSVFRFQLAQSRALVFMTAVSLRTPDDKFLSHVGVALWLQGLSSKPHCQRLLWESAIRSLSCESKSDTELNKMLDELLTSKPVQHMDGRQIHACVRAAVALARQRDRAINSSHIGEVIALAEEFRKSARGKGPHSPVGVMSVERKSSGQGVQ</sequence>
<feature type="region of interest" description="Disordered" evidence="1">
    <location>
        <begin position="669"/>
        <end position="693"/>
    </location>
</feature>
<feature type="compositionally biased region" description="Basic and acidic residues" evidence="1">
    <location>
        <begin position="21"/>
        <end position="32"/>
    </location>
</feature>
<dbReference type="Proteomes" id="UP001273166">
    <property type="component" value="Unassembled WGS sequence"/>
</dbReference>
<protein>
    <recommendedName>
        <fullName evidence="2">AAA+ ATPase domain-containing protein</fullName>
    </recommendedName>
</protein>
<proteinExistence type="predicted"/>
<comment type="caution">
    <text evidence="3">The sequence shown here is derived from an EMBL/GenBank/DDBJ whole genome shotgun (WGS) entry which is preliminary data.</text>
</comment>
<organism evidence="3 4">
    <name type="scientific">Chaetomium strumarium</name>
    <dbReference type="NCBI Taxonomy" id="1170767"/>
    <lineage>
        <taxon>Eukaryota</taxon>
        <taxon>Fungi</taxon>
        <taxon>Dikarya</taxon>
        <taxon>Ascomycota</taxon>
        <taxon>Pezizomycotina</taxon>
        <taxon>Sordariomycetes</taxon>
        <taxon>Sordariomycetidae</taxon>
        <taxon>Sordariales</taxon>
        <taxon>Chaetomiaceae</taxon>
        <taxon>Chaetomium</taxon>
    </lineage>
</organism>
<evidence type="ECO:0000259" key="2">
    <source>
        <dbReference type="SMART" id="SM00382"/>
    </source>
</evidence>
<dbReference type="Gene3D" id="3.40.50.300">
    <property type="entry name" value="P-loop containing nucleotide triphosphate hydrolases"/>
    <property type="match status" value="1"/>
</dbReference>
<reference evidence="3" key="1">
    <citation type="journal article" date="2023" name="Mol. Phylogenet. Evol.">
        <title>Genome-scale phylogeny and comparative genomics of the fungal order Sordariales.</title>
        <authorList>
            <person name="Hensen N."/>
            <person name="Bonometti L."/>
            <person name="Westerberg I."/>
            <person name="Brannstrom I.O."/>
            <person name="Guillou S."/>
            <person name="Cros-Aarteil S."/>
            <person name="Calhoun S."/>
            <person name="Haridas S."/>
            <person name="Kuo A."/>
            <person name="Mondo S."/>
            <person name="Pangilinan J."/>
            <person name="Riley R."/>
            <person name="LaButti K."/>
            <person name="Andreopoulos B."/>
            <person name="Lipzen A."/>
            <person name="Chen C."/>
            <person name="Yan M."/>
            <person name="Daum C."/>
            <person name="Ng V."/>
            <person name="Clum A."/>
            <person name="Steindorff A."/>
            <person name="Ohm R.A."/>
            <person name="Martin F."/>
            <person name="Silar P."/>
            <person name="Natvig D.O."/>
            <person name="Lalanne C."/>
            <person name="Gautier V."/>
            <person name="Ament-Velasquez S.L."/>
            <person name="Kruys A."/>
            <person name="Hutchinson M.I."/>
            <person name="Powell A.J."/>
            <person name="Barry K."/>
            <person name="Miller A.N."/>
            <person name="Grigoriev I.V."/>
            <person name="Debuchy R."/>
            <person name="Gladieux P."/>
            <person name="Hiltunen Thoren M."/>
            <person name="Johannesson H."/>
        </authorList>
    </citation>
    <scope>NUCLEOTIDE SEQUENCE</scope>
    <source>
        <strain evidence="3">CBS 333.67</strain>
    </source>
</reference>
<keyword evidence="4" id="KW-1185">Reference proteome</keyword>
<reference evidence="3" key="2">
    <citation type="submission" date="2023-06" db="EMBL/GenBank/DDBJ databases">
        <authorList>
            <consortium name="Lawrence Berkeley National Laboratory"/>
            <person name="Mondo S.J."/>
            <person name="Hensen N."/>
            <person name="Bonometti L."/>
            <person name="Westerberg I."/>
            <person name="Brannstrom I.O."/>
            <person name="Guillou S."/>
            <person name="Cros-Aarteil S."/>
            <person name="Calhoun S."/>
            <person name="Haridas S."/>
            <person name="Kuo A."/>
            <person name="Pangilinan J."/>
            <person name="Riley R."/>
            <person name="Labutti K."/>
            <person name="Andreopoulos B."/>
            <person name="Lipzen A."/>
            <person name="Chen C."/>
            <person name="Yanf M."/>
            <person name="Daum C."/>
            <person name="Ng V."/>
            <person name="Clum A."/>
            <person name="Steindorff A."/>
            <person name="Ohm R."/>
            <person name="Martin F."/>
            <person name="Silar P."/>
            <person name="Natvig D."/>
            <person name="Lalanne C."/>
            <person name="Gautier V."/>
            <person name="Ament-Velasquez S.L."/>
            <person name="Kruys A."/>
            <person name="Hutchinson M.I."/>
            <person name="Powell A.J."/>
            <person name="Barry K."/>
            <person name="Miller A.N."/>
            <person name="Grigoriev I.V."/>
            <person name="Debuchy R."/>
            <person name="Gladieux P."/>
            <person name="Thoren M.H."/>
            <person name="Johannesson H."/>
        </authorList>
    </citation>
    <scope>NUCLEOTIDE SEQUENCE</scope>
    <source>
        <strain evidence="3">CBS 333.67</strain>
    </source>
</reference>
<feature type="region of interest" description="Disordered" evidence="1">
    <location>
        <begin position="1"/>
        <end position="75"/>
    </location>
</feature>
<dbReference type="PANTHER" id="PTHR46411">
    <property type="entry name" value="FAMILY ATPASE, PUTATIVE-RELATED"/>
    <property type="match status" value="1"/>
</dbReference>
<dbReference type="GO" id="GO:0005524">
    <property type="term" value="F:ATP binding"/>
    <property type="evidence" value="ECO:0007669"/>
    <property type="project" value="InterPro"/>
</dbReference>
<accession>A0AAJ0H502</accession>
<dbReference type="Pfam" id="PF22942">
    <property type="entry name" value="DUF7025"/>
    <property type="match status" value="1"/>
</dbReference>
<dbReference type="SUPFAM" id="SSF52540">
    <property type="entry name" value="P-loop containing nucleoside triphosphate hydrolases"/>
    <property type="match status" value="1"/>
</dbReference>
<dbReference type="InterPro" id="IPR027417">
    <property type="entry name" value="P-loop_NTPase"/>
</dbReference>
<dbReference type="PANTHER" id="PTHR46411:SF3">
    <property type="entry name" value="AAA+ ATPASE DOMAIN-CONTAINING PROTEIN"/>
    <property type="match status" value="1"/>
</dbReference>
<dbReference type="RefSeq" id="XP_062727464.1">
    <property type="nucleotide sequence ID" value="XM_062866667.1"/>
</dbReference>
<name>A0AAJ0H502_9PEZI</name>
<dbReference type="GeneID" id="87885496"/>
<dbReference type="GO" id="GO:0016887">
    <property type="term" value="F:ATP hydrolysis activity"/>
    <property type="evidence" value="ECO:0007669"/>
    <property type="project" value="InterPro"/>
</dbReference>
<dbReference type="InterPro" id="IPR003959">
    <property type="entry name" value="ATPase_AAA_core"/>
</dbReference>
<evidence type="ECO:0000313" key="4">
    <source>
        <dbReference type="Proteomes" id="UP001273166"/>
    </source>
</evidence>
<dbReference type="InterPro" id="IPR003593">
    <property type="entry name" value="AAA+_ATPase"/>
</dbReference>
<dbReference type="InterPro" id="IPR054289">
    <property type="entry name" value="DUF7025"/>
</dbReference>
<dbReference type="SMART" id="SM00382">
    <property type="entry name" value="AAA"/>
    <property type="match status" value="1"/>
</dbReference>
<feature type="domain" description="AAA+ ATPase" evidence="2">
    <location>
        <begin position="460"/>
        <end position="585"/>
    </location>
</feature>
<dbReference type="Pfam" id="PF00004">
    <property type="entry name" value="AAA"/>
    <property type="match status" value="1"/>
</dbReference>
<dbReference type="EMBL" id="JAUDZG010000001">
    <property type="protein sequence ID" value="KAK3311684.1"/>
    <property type="molecule type" value="Genomic_DNA"/>
</dbReference>
<gene>
    <name evidence="3" type="ORF">B0T15DRAFT_490283</name>
</gene>
<evidence type="ECO:0000256" key="1">
    <source>
        <dbReference type="SAM" id="MobiDB-lite"/>
    </source>
</evidence>
<dbReference type="AlphaFoldDB" id="A0AAJ0H502"/>
<evidence type="ECO:0000313" key="3">
    <source>
        <dbReference type="EMBL" id="KAK3311684.1"/>
    </source>
</evidence>